<gene>
    <name evidence="1" type="ORF">MM415B01807_0011</name>
</gene>
<protein>
    <submittedName>
        <fullName evidence="1">Uncharacterized protein</fullName>
    </submittedName>
</protein>
<proteinExistence type="predicted"/>
<accession>A0A6M3IH35</accession>
<dbReference type="AlphaFoldDB" id="A0A6M3IH35"/>
<dbReference type="EMBL" id="MT141235">
    <property type="protein sequence ID" value="QJA56713.1"/>
    <property type="molecule type" value="Genomic_DNA"/>
</dbReference>
<organism evidence="1">
    <name type="scientific">viral metagenome</name>
    <dbReference type="NCBI Taxonomy" id="1070528"/>
    <lineage>
        <taxon>unclassified sequences</taxon>
        <taxon>metagenomes</taxon>
        <taxon>organismal metagenomes</taxon>
    </lineage>
</organism>
<sequence>MLDFPYFLCHTGETLTADEMYEQDMEILRRCDILFALPNVTMSRNVIKEKEAAYDAGLVVWAGTLEELEDYGRERND</sequence>
<reference evidence="1" key="1">
    <citation type="submission" date="2020-03" db="EMBL/GenBank/DDBJ databases">
        <title>The deep terrestrial virosphere.</title>
        <authorList>
            <person name="Holmfeldt K."/>
            <person name="Nilsson E."/>
            <person name="Simone D."/>
            <person name="Lopez-Fernandez M."/>
            <person name="Wu X."/>
            <person name="de Brujin I."/>
            <person name="Lundin D."/>
            <person name="Andersson A."/>
            <person name="Bertilsson S."/>
            <person name="Dopson M."/>
        </authorList>
    </citation>
    <scope>NUCLEOTIDE SEQUENCE</scope>
    <source>
        <strain evidence="1">MM415B01807</strain>
    </source>
</reference>
<name>A0A6M3IH35_9ZZZZ</name>
<evidence type="ECO:0000313" key="1">
    <source>
        <dbReference type="EMBL" id="QJA56713.1"/>
    </source>
</evidence>